<dbReference type="Proteomes" id="UP000031565">
    <property type="component" value="Unassembled WGS sequence"/>
</dbReference>
<protein>
    <submittedName>
        <fullName evidence="1">Uncharacterized protein</fullName>
    </submittedName>
</protein>
<geneLocation type="plasmid" evidence="1">
    <name>unnamed1</name>
</geneLocation>
<evidence type="ECO:0000313" key="2">
    <source>
        <dbReference type="Proteomes" id="UP000031565"/>
    </source>
</evidence>
<name>A0A2R6Y5L2_9MOLU</name>
<comment type="caution">
    <text evidence="1">The sequence shown here is derived from an EMBL/GenBank/DDBJ whole genome shotgun (WGS) entry which is preliminary data.</text>
</comment>
<keyword evidence="2" id="KW-1185">Reference proteome</keyword>
<sequence length="89" mass="10747">MENGNLKGYPDLLIETTDNKNILIECERTRKAKTRYKAIFDSVVSYLKQDYECWWIVSNQAMAKFINERIKEDNWRIEQHKVILFNYIV</sequence>
<gene>
    <name evidence="1" type="ORF">SMSRO_SFP00100</name>
</gene>
<dbReference type="EMBL" id="JTLV02000002">
    <property type="protein sequence ID" value="PTQ58113.1"/>
    <property type="molecule type" value="Genomic_DNA"/>
</dbReference>
<accession>A0A2R6Y5L2</accession>
<evidence type="ECO:0000313" key="1">
    <source>
        <dbReference type="EMBL" id="PTQ58113.1"/>
    </source>
</evidence>
<keyword evidence="1" id="KW-0614">Plasmid</keyword>
<reference evidence="1 2" key="1">
    <citation type="journal article" date="2015" name="MBio">
        <title>Genome sequence of the Drosophila melanogaster male-killing Spiroplasma strain MSRO endosymbiont.</title>
        <authorList>
            <person name="Paredes J.C."/>
            <person name="Herren J.K."/>
            <person name="Schupfer F."/>
            <person name="Marin R."/>
            <person name="Claverol S."/>
            <person name="Kuo C.H."/>
            <person name="Lemaitre B."/>
            <person name="Beven L."/>
        </authorList>
    </citation>
    <scope>NUCLEOTIDE SEQUENCE [LARGE SCALE GENOMIC DNA]</scope>
    <source>
        <strain evidence="1 2">MSRO</strain>
        <plasmid evidence="1">unnamed1</plasmid>
    </source>
</reference>
<proteinExistence type="predicted"/>
<dbReference type="AlphaFoldDB" id="A0A2R6Y5L2"/>
<organism evidence="1 2">
    <name type="scientific">Spiroplasma poulsonii</name>
    <dbReference type="NCBI Taxonomy" id="2138"/>
    <lineage>
        <taxon>Bacteria</taxon>
        <taxon>Bacillati</taxon>
        <taxon>Mycoplasmatota</taxon>
        <taxon>Mollicutes</taxon>
        <taxon>Entomoplasmatales</taxon>
        <taxon>Spiroplasmataceae</taxon>
        <taxon>Spiroplasma</taxon>
    </lineage>
</organism>